<dbReference type="FunFam" id="3.40.50.300:FF:000142">
    <property type="entry name" value="Midasin"/>
    <property type="match status" value="1"/>
</dbReference>
<dbReference type="Pfam" id="PF17867">
    <property type="entry name" value="AAA_lid_7"/>
    <property type="match status" value="3"/>
</dbReference>
<evidence type="ECO:0000256" key="9">
    <source>
        <dbReference type="ARBA" id="ARBA00023242"/>
    </source>
</evidence>
<dbReference type="Pfam" id="PF21108">
    <property type="entry name" value="MDN1_4th"/>
    <property type="match status" value="1"/>
</dbReference>
<comment type="similarity">
    <text evidence="3 10">Belongs to the midasin family.</text>
</comment>
<dbReference type="Gene3D" id="3.40.50.300">
    <property type="entry name" value="P-loop containing nucleotide triphosphate hydrolases"/>
    <property type="match status" value="6"/>
</dbReference>
<dbReference type="InterPro" id="IPR003593">
    <property type="entry name" value="AAA+_ATPase"/>
</dbReference>
<feature type="compositionally biased region" description="Acidic residues" evidence="11">
    <location>
        <begin position="4242"/>
        <end position="4286"/>
    </location>
</feature>
<feature type="compositionally biased region" description="Gly residues" evidence="11">
    <location>
        <begin position="4519"/>
        <end position="4528"/>
    </location>
</feature>
<feature type="compositionally biased region" description="Basic and acidic residues" evidence="11">
    <location>
        <begin position="4595"/>
        <end position="4605"/>
    </location>
</feature>
<feature type="region of interest" description="Disordered" evidence="11">
    <location>
        <begin position="4665"/>
        <end position="4697"/>
    </location>
</feature>
<dbReference type="GO" id="GO:0005524">
    <property type="term" value="F:ATP binding"/>
    <property type="evidence" value="ECO:0007669"/>
    <property type="project" value="UniProtKB-KW"/>
</dbReference>
<dbReference type="FunFam" id="3.40.50.300:FF:001368">
    <property type="entry name" value="Midasin"/>
    <property type="match status" value="1"/>
</dbReference>
<dbReference type="SUPFAM" id="SSF53300">
    <property type="entry name" value="vWA-like"/>
    <property type="match status" value="1"/>
</dbReference>
<name>A0A8H5B1Y8_9AGAR</name>
<feature type="region of interest" description="Disordered" evidence="11">
    <location>
        <begin position="4180"/>
        <end position="4648"/>
    </location>
</feature>
<gene>
    <name evidence="13" type="ORF">D9619_007062</name>
</gene>
<proteinExistence type="inferred from homology"/>
<dbReference type="InterPro" id="IPR012099">
    <property type="entry name" value="Midasin"/>
</dbReference>
<evidence type="ECO:0000256" key="7">
    <source>
        <dbReference type="ARBA" id="ARBA00022840"/>
    </source>
</evidence>
<dbReference type="Pfam" id="PF17865">
    <property type="entry name" value="AAA_lid_5"/>
    <property type="match status" value="1"/>
</dbReference>
<dbReference type="CDD" id="cd00009">
    <property type="entry name" value="AAA"/>
    <property type="match status" value="2"/>
</dbReference>
<dbReference type="Proteomes" id="UP000567179">
    <property type="component" value="Unassembled WGS sequence"/>
</dbReference>
<dbReference type="SMART" id="SM00382">
    <property type="entry name" value="AAA"/>
    <property type="match status" value="5"/>
</dbReference>
<dbReference type="SUPFAM" id="SSF52540">
    <property type="entry name" value="P-loop containing nucleoside triphosphate hydrolases"/>
    <property type="match status" value="6"/>
</dbReference>
<evidence type="ECO:0000256" key="4">
    <source>
        <dbReference type="ARBA" id="ARBA00017143"/>
    </source>
</evidence>
<evidence type="ECO:0000313" key="13">
    <source>
        <dbReference type="EMBL" id="KAF5314836.1"/>
    </source>
</evidence>
<evidence type="ECO:0000256" key="3">
    <source>
        <dbReference type="ARBA" id="ARBA00007188"/>
    </source>
</evidence>
<dbReference type="EMBL" id="JAACJJ010000043">
    <property type="protein sequence ID" value="KAF5314836.1"/>
    <property type="molecule type" value="Genomic_DNA"/>
</dbReference>
<comment type="function">
    <text evidence="10">Nuclear chaperone required for maturation and nuclear export of pre-60S ribosome subunits.</text>
</comment>
<evidence type="ECO:0000256" key="2">
    <source>
        <dbReference type="ARBA" id="ARBA00004642"/>
    </source>
</evidence>
<dbReference type="GO" id="GO:0005654">
    <property type="term" value="C:nucleoplasm"/>
    <property type="evidence" value="ECO:0007669"/>
    <property type="project" value="UniProtKB-SubCell"/>
</dbReference>
<comment type="caution">
    <text evidence="13">The sequence shown here is derived from an EMBL/GenBank/DDBJ whole genome shotgun (WGS) entry which is preliminary data.</text>
</comment>
<dbReference type="GO" id="GO:0016887">
    <property type="term" value="F:ATP hydrolysis activity"/>
    <property type="evidence" value="ECO:0007669"/>
    <property type="project" value="InterPro"/>
</dbReference>
<feature type="compositionally biased region" description="Low complexity" evidence="11">
    <location>
        <begin position="4565"/>
        <end position="4578"/>
    </location>
</feature>
<evidence type="ECO:0000256" key="8">
    <source>
        <dbReference type="ARBA" id="ARBA00023186"/>
    </source>
</evidence>
<dbReference type="PANTHER" id="PTHR48103:SF2">
    <property type="entry name" value="MIDASIN"/>
    <property type="match status" value="1"/>
</dbReference>
<evidence type="ECO:0000256" key="5">
    <source>
        <dbReference type="ARBA" id="ARBA00022553"/>
    </source>
</evidence>
<dbReference type="PROSITE" id="PS50234">
    <property type="entry name" value="VWFA"/>
    <property type="match status" value="1"/>
</dbReference>
<dbReference type="InterPro" id="IPR041190">
    <property type="entry name" value="Midasin_AAA_lid_5"/>
</dbReference>
<keyword evidence="7 10" id="KW-0067">ATP-binding</keyword>
<evidence type="ECO:0000259" key="12">
    <source>
        <dbReference type="PROSITE" id="PS50234"/>
    </source>
</evidence>
<evidence type="ECO:0000256" key="6">
    <source>
        <dbReference type="ARBA" id="ARBA00022741"/>
    </source>
</evidence>
<dbReference type="Pfam" id="PF07728">
    <property type="entry name" value="AAA_5"/>
    <property type="match status" value="8"/>
</dbReference>
<feature type="compositionally biased region" description="Basic and acidic residues" evidence="11">
    <location>
        <begin position="4443"/>
        <end position="4457"/>
    </location>
</feature>
<feature type="compositionally biased region" description="Acidic residues" evidence="11">
    <location>
        <begin position="4351"/>
        <end position="4377"/>
    </location>
</feature>
<evidence type="ECO:0000256" key="10">
    <source>
        <dbReference type="PIRNR" id="PIRNR010340"/>
    </source>
</evidence>
<dbReference type="GO" id="GO:0005730">
    <property type="term" value="C:nucleolus"/>
    <property type="evidence" value="ECO:0007669"/>
    <property type="project" value="UniProtKB-SubCell"/>
</dbReference>
<feature type="compositionally biased region" description="Polar residues" evidence="11">
    <location>
        <begin position="4666"/>
        <end position="4677"/>
    </location>
</feature>
<sequence length="5056" mass="563717">MSFVGAIHNPLAINLQRQLSLLLPHIPSNTTDYLALARSTSTPQTLSALSSLLAVPAFTKLVSNLFRPILLDLCSRWIDNDADVEEHLFALCYLLEVHTELFPVLSRLLAKNFEESPLSFLSGTIAPNSIDTTRVQRLLLSYYRILRSNLELPRLLSWSLTHLSALIWSPYLDNGVRLLAIRVYAMQSGMGEEERLKVEREVLGELCGVDCELNYATSTDGTEKKVDGWILPAIETTRVRDERNDIVSTDMDYYGVDDGEAPTYINESDLSPHVVNVHGILLLRFSLTPSPDASFIPLASSVEALRHIALNVSSKLPTLLTSAPSAGKALLLSHLANLLHSDTTNQIITIHLADTSLDPRALLGSYISSTTNPGTFEWKEGVLVRAMREGKWVVFEDIDRGSNEVLGVIKPLVESLGANKWIGGRAQITVPSRGVVVAHTGFMLFATRSILPAKNGFHPPTFFGSHRFYEVQLRSPSLPELRDVVDSKFPRLAGSPANAAIDLWNSVLQLGSQGSGRDFGIRELLKFCQRIEDLLPGSYQAMDVDDDRNRVAGFAEIFPNPSHREDMYFEARDVFFSAGTSTATSRAMAKAIAETIGDKLGLDAERQQWVLKDKIPEFNVEKDANGRTTAVRLGRTRIPARIASGNTLDAAARPFAMHKPAVLLLSRIANAISHREPILLTGETGTGKTSVVSHLAHLLNRPLISLNLSHQTESSDLIGGLKPIDARVPGSALQEKFVTLFSATFSRRKNEKFDIEVRKAVSESKWKRAVGLWKESVRLAMERIQAREKQQESAIDTQELETTAPRKRRKTAHVEPKSSEQGWSTFLKEVEEFEIQHVHGKGKFAFGFVEGPLVKALRSGDWVLLDEVNLASPETLECISGLLNGPTASITLTEHGSLEPVPRHPDFRLFACMNPATDVGKKDLPPPIRSRFTEIDVPPPDADKETLLSIITQYIGHIAVGDKRIIMDIAEFYVAVKQIAEGRQIADGANHRPHFSMRTLVRALTYAADTAASYSLRRSVWEGCLMAFTMVLDATSAELVIGLARKHLLASVRNIKSLLAKDPALPSPGSFVKFGPFYLEQGPLEPNLCDDYIMTPSVEQKLIDLARIILTRRFPVLIEGPTSSGKTSSVEYLAKRTGHHFVRINNHEHTDIQEYIGSYVSDPLTGKLVFKDGLLVQALRKGHWIVLDELNLAPTDVLEALNRLLDDNRELVIPETHEVVRPHPHFMLFATQNPPGLYAGRKILSRAFRNRFLEVHFDDVPQTELETILCQRCQIAPSYGKKIVAVFHELQKRRQTSRVFESKQGFATLRDLFRWAGRDAIDYQELANNGYMLLAERARRPEDKLVVKEVIEAEIGKTIDEEKLYDLFRPDIDLQELLGHSLPPDSSIIWTKAMQRLYTLVCRGLKYNEPILLVGETGSGKTSVCQVFTEASGQELLALNCHQNTETADLIGGLRPVRNRGAMQAELFQEASQLLQEIGLESPTTVEGLSSVLSSVQKNNTTLSPEHRIRLEKAQSQLSRLNSIFEWQDGPLIEAMHRGDLFLLDEISLADDSVLERLNSVLEPARSIVLAERGGTDSSNPVIYAAEGFKLIATMNPGGDYGKKELSPALRNRFTEIWVPHVDDRHDLELIVSSMWRDASLRHYTSLVLDFVEWLCAKVEDRSLLGLRDILAWVMFTNSTYKPRNRENISVNELFHHAAHMTYLDGLSSLPQMAGFSQDALVSLKKDAIRKLEELVPLTLPLGSNPPVHDHVACVQLGSFAVDKGPCTPAPQIFNFVAPTTLNNAMRVVRACQVTKPILLEGSPGVGKTSLITALANLSGHKLCRINLSDQTDIIDLFGSDLPVEGGSAGEFAWKDAEFLTALQEGHWVLLDEMNLAPQAVLEGLNAILDHRGEVYIPEISRTFKRHPSFRIFAAQNPLHQGGGRKGLPKSFVNRFTKVYVDELTPDDLHVVCSHIFSDMDEDVLRRMISFNLAINNSVNARHAFAQDGSPWEFNLRDVIRWGTLCSTSHSSRKPETYLRSVYLHRFRTAEDRRRATAIFENTFGTDLQSIEEPPPWTIAPSMIQFGHFISSRLNSVSSSRAPRVLKSQLSAIEAVGDCVSQSWLAILTGPRTSGKTEIVRTLAHFTGNTLKEVSVNSSTDTMDILGSFEQVDTRRRLLTILADATALIECDLRSLVGSKTAQDFLQQVNHVHSFLDTTPSLKFSKVMTSIENLLSMLMSAYPSSAVLYMDLLTRLRNMSTSSAGQFGWVDGPLVQAMKVGQWLLLDGANLCGPSVLDRLNSLCEMGGSLTLSERGFVNGEIQRIEPHPNFRLFMSVDPQHGELSRAMRNRGIEISLLPALLADDSYILRDSMWLPALPMIPNQNIDVQASYFEAMKRGLWACTPPTDIAPSSTGHSLDQDSALSTLLDHAVHLIVQPSSATDEISLVHFLSRNLSPGYMPYTSRFFSHAGDMENCPQLMNDFINQFPPKPLALTLAPFKQSHVERMSIPPAYLECQPMYFHWIESDSPEGHLTPDIFPVSRLAVLESIRLAALQFICGRNDAIDFDIILSKEKQLALRAIIADILREIENVTNCAFKRSSMSTVSVSCFRLAADVLGLSTDLVRAVNTSAFDFSALHAISGSLMSLLKDVPPIFETLREHVHKFHSLIALSKGRGIFALWARLYFDDVRQDVNHEIQKVETLLKSLPDTSTSSAIYLQAFNLMCMKLLPSFLRQDKEVNVTDLQHRLENYLVSNTKEGHNEDNEDNDLLRPYFVVLDLFCLSSIAVQAGSQATTNTLRHIIAFSSRTTARSLARLVPYQHAAWALGADRGQPSLIARAQISYLEAVWNSQDVDGKVSGPSLLFHPIIIHGAMVACEMDKVQLSKLAYHETILRDHARLQILQSEQTSDRLSQLTTFLCQSMAILASSFASSFDADDYKSIQDIVSGSKSTPKICIEELAALLLNSTDDSFRSAIQEEIIPPLRQSTNHEPAQRLAIAWICISRVLFKLIIPDAPIDPAVVQDTTSTRIRRQESSITVQLMLQRQLEGLLTGKEDNDITRYLAYQLAELREAANSMPAVPNRNDVARLHLYWSEVEQFQQNILSSSRLEGLITAILLGDPNSHLREQVAQESLQGFYQRLDSVYPEFTDISLLLKFAVLHMRFGLRMLVETSSTDRRNLSLTQFANTVLAYPSVSSASKVLEGYNESGPTGTGAFRHVLLMLSAASLERNMGVRSSQQILSIDMLYDQAVGLWLIDRAKEKKKNEDASTLYRKVDYNSVDDTEIEEHEFLTLFPTFEDALENETRMPVADDNHLSMLVSAEDMATMLCLHYELCYPQSPVLNPSANTFSQLRSAAIKQAIVDSIDVLPESLDHSGVQFALRLLDANIVGLETNPVVTKASYNFYSDPNYRELRRAASILNAFKQRLQTISEEWPDQMVLRHLIDRCAAILDAKSNSPVAKILAMLEQLLVQSEDWQMYSNRDNSIKANQDEIVRLIVEWRRLELSCWQSLLDSQAQTFVEGLSDWWFRLYDALVRGPLNAYHLDAGNSEGLDKYLDALIPLLDDFMTSSPHGQFAPRLRLLLSFEVHIATLSPHKTASECSVLDKVGRILHATYSYYNLFSEPLAKSLAEQKGLLERDIRAFIKLASWKDVNVQALKQSAERTHHQLYKVMKKFRDILKQPTAARLQPQMANDSEGQSMPLSSVQVGHSNVAIPVICRLSLSDGRSLPAYMVNLEATFSKFTTLIKDRVRPFVTSQSASILDDRSVEIIITSKRLAEVVVPSSESPELKEKHLKALLVRKRKAWSDMLKELKHAGLASNLKPEVLRQNTSQKWIREQPLILKEYLPSLDISRSEMYYVKLCGSLPSLRFSLSTHHPDLTTRELQRAHMFLESGFSLAIDLRSRQIHRLADSLRIHAGLKKTVRRLEKLSSYAGVMYQGANLLAYVSSVKDFLSKVLYSLLELSDGARVFNRVELEKPVSNAFFTDVTSMVDETNARLAAVQAVQYSLESVSIHYLTQEEYDHLLSAESHLAALLSTISSWRFTYAQLSHLLMPLYEWFKGQHITPLIPMLSSEATVDTTSGRVLDSLLISVQSIVSRCPEVPDGSNDEEEKYIMKGYQSARDLTHILNLPNVARDLDEFFIEMSPHPDFRDTSGNLTSFLAVYLSLVEDQLTMHANWMKTLFKFDFVLCTVIQTLTQQGFCKPDDGGDGEGETKDATGGTGIGEGSGAENISKEIEDESQVEGLKGEDGAQNEKENQHEDGDAIEMNDDFGGELEDLPGSDDEEQDGQSDAESEPEFDETLGDVDQLDPGAVDEKMWGDEKGPEDSESSEEKTDQDHSKEQDGPSEMTAKESKDDAKKKGKSDQREKEGEQGEQGDDDMPEEAEGEDDGQDGPEDSSPDVNGNKMDEHIPEANTLDLPDDMDLQDDGVDKDKNDGIDDDLEMEDDQAMEDDKMSESAQDVETEERAPPEPADDHNADNPDSSMEPQEVPDTLSMDQDMTDDAQKEDEVPDDSIAQPDLSNQGGTMDPDEIAHPEVGDGTSTGAGGTSKGQGVDPASSEDNQPKEESAEQADSSVEAEPLENSGEGAATTGSQQGQSTTRNEDQTVPNPLRSLGDALKEIRQRFDEILNQNPESTPQQQVGESEAQGQIEYLQPDDEDSSQALGPAGEEQIAKLNQLTIIDQDVTAEDSSLPQEQDGAQQAEMHEQPADKSNRITPNDTSAEELRQDIEGALLRNDSAAQQSEERHGLPAQDEAMKDLTENAELQLGEWRASDYPESGAEHLWRVYVSLTHDLAYTLCEQLRLILEPTMATRLKGDYRTGKRLNMKKVISYIASDYTKDKIWLRRTKPSQREYQILLSIDDSRSMAESHSIHLAYQTLALISKALGRLESGDIAIAKFGETFDLLHGFDIPLTDQAGSKVLNAFRFSQKATNVLSLLETSLKVLEKSRERKAMSSASAADLWQLQIIISDGICQDHEKLRTVLRKADEQRVMIVFIILDSLQTAAAEPGNKADPSHGSILNLAQAVYKAVDGRIELETKKYLDTFPFEYYVILRQVEALPEVLAGTLKQFFERISEE</sequence>
<dbReference type="InterPro" id="IPR002035">
    <property type="entry name" value="VWF_A"/>
</dbReference>
<reference evidence="13 14" key="1">
    <citation type="journal article" date="2020" name="ISME J.">
        <title>Uncovering the hidden diversity of litter-decomposition mechanisms in mushroom-forming fungi.</title>
        <authorList>
            <person name="Floudas D."/>
            <person name="Bentzer J."/>
            <person name="Ahren D."/>
            <person name="Johansson T."/>
            <person name="Persson P."/>
            <person name="Tunlid A."/>
        </authorList>
    </citation>
    <scope>NUCLEOTIDE SEQUENCE [LARGE SCALE GENOMIC DNA]</scope>
    <source>
        <strain evidence="13 14">CBS 101986</strain>
    </source>
</reference>
<keyword evidence="8 10" id="KW-0143">Chaperone</keyword>
<dbReference type="GO" id="GO:0000027">
    <property type="term" value="P:ribosomal large subunit assembly"/>
    <property type="evidence" value="ECO:0007669"/>
    <property type="project" value="InterPro"/>
</dbReference>
<feature type="compositionally biased region" description="Basic and acidic residues" evidence="11">
    <location>
        <begin position="4224"/>
        <end position="4241"/>
    </location>
</feature>
<feature type="region of interest" description="Disordered" evidence="11">
    <location>
        <begin position="788"/>
        <end position="818"/>
    </location>
</feature>
<dbReference type="InterPro" id="IPR027417">
    <property type="entry name" value="P-loop_NTPase"/>
</dbReference>
<keyword evidence="14" id="KW-1185">Reference proteome</keyword>
<dbReference type="InterPro" id="IPR011704">
    <property type="entry name" value="ATPase_dyneun-rel_AAA"/>
</dbReference>
<protein>
    <recommendedName>
        <fullName evidence="4 10">Midasin</fullName>
    </recommendedName>
</protein>
<feature type="domain" description="VWFA" evidence="12">
    <location>
        <begin position="4833"/>
        <end position="5024"/>
    </location>
</feature>
<dbReference type="PROSITE" id="PS00675">
    <property type="entry name" value="SIGMA54_INTERACT_1"/>
    <property type="match status" value="2"/>
</dbReference>
<dbReference type="GO" id="GO:0000055">
    <property type="term" value="P:ribosomal large subunit export from nucleus"/>
    <property type="evidence" value="ECO:0007669"/>
    <property type="project" value="TreeGrafter"/>
</dbReference>
<evidence type="ECO:0000256" key="11">
    <source>
        <dbReference type="SAM" id="MobiDB-lite"/>
    </source>
</evidence>
<keyword evidence="6 10" id="KW-0547">Nucleotide-binding</keyword>
<keyword evidence="9 10" id="KW-0539">Nucleus</keyword>
<dbReference type="PIRSF" id="PIRSF010340">
    <property type="entry name" value="Midasin"/>
    <property type="match status" value="1"/>
</dbReference>
<dbReference type="FunFam" id="3.40.50.300:FF:000712">
    <property type="entry name" value="Midasin"/>
    <property type="match status" value="1"/>
</dbReference>
<evidence type="ECO:0000256" key="1">
    <source>
        <dbReference type="ARBA" id="ARBA00004604"/>
    </source>
</evidence>
<feature type="compositionally biased region" description="Basic and acidic residues" evidence="11">
    <location>
        <begin position="4681"/>
        <end position="4691"/>
    </location>
</feature>
<dbReference type="InterPro" id="IPR048617">
    <property type="entry name" value="MDN1_AAA_lid_4"/>
</dbReference>
<comment type="subcellular location">
    <subcellularLocation>
        <location evidence="1">Nucleus</location>
        <location evidence="1">Nucleolus</location>
    </subcellularLocation>
    <subcellularLocation>
        <location evidence="2">Nucleus</location>
        <location evidence="2">Nucleoplasm</location>
    </subcellularLocation>
</comment>
<organism evidence="13 14">
    <name type="scientific">Psilocybe cf. subviscida</name>
    <dbReference type="NCBI Taxonomy" id="2480587"/>
    <lineage>
        <taxon>Eukaryota</taxon>
        <taxon>Fungi</taxon>
        <taxon>Dikarya</taxon>
        <taxon>Basidiomycota</taxon>
        <taxon>Agaricomycotina</taxon>
        <taxon>Agaricomycetes</taxon>
        <taxon>Agaricomycetidae</taxon>
        <taxon>Agaricales</taxon>
        <taxon>Agaricineae</taxon>
        <taxon>Strophariaceae</taxon>
        <taxon>Psilocybe</taxon>
    </lineage>
</organism>
<keyword evidence="5" id="KW-0597">Phosphoprotein</keyword>
<dbReference type="OrthoDB" id="5186at2759"/>
<dbReference type="InterPro" id="IPR040848">
    <property type="entry name" value="AAA_lid_7"/>
</dbReference>
<feature type="compositionally biased region" description="Polar residues" evidence="11">
    <location>
        <begin position="4607"/>
        <end position="4620"/>
    </location>
</feature>
<dbReference type="InterPro" id="IPR036465">
    <property type="entry name" value="vWFA_dom_sf"/>
</dbReference>
<feature type="compositionally biased region" description="Acidic residues" evidence="11">
    <location>
        <begin position="4397"/>
        <end position="4406"/>
    </location>
</feature>
<dbReference type="GO" id="GO:0030687">
    <property type="term" value="C:preribosome, large subunit precursor"/>
    <property type="evidence" value="ECO:0007669"/>
    <property type="project" value="TreeGrafter"/>
</dbReference>
<dbReference type="InterPro" id="IPR025662">
    <property type="entry name" value="Sigma_54_int_dom_ATP-bd_1"/>
</dbReference>
<evidence type="ECO:0000313" key="14">
    <source>
        <dbReference type="Proteomes" id="UP000567179"/>
    </source>
</evidence>
<accession>A0A8H5B1Y8</accession>
<dbReference type="PANTHER" id="PTHR48103">
    <property type="entry name" value="MIDASIN-RELATED"/>
    <property type="match status" value="1"/>
</dbReference>
<feature type="compositionally biased region" description="Acidic residues" evidence="11">
    <location>
        <begin position="4416"/>
        <end position="4428"/>
    </location>
</feature>
<feature type="compositionally biased region" description="Basic and acidic residues" evidence="11">
    <location>
        <begin position="4292"/>
        <end position="4350"/>
    </location>
</feature>